<dbReference type="HOGENOM" id="CLU_1286442_0_0_11"/>
<dbReference type="RefSeq" id="WP_011720496.1">
    <property type="nucleotide sequence ID" value="NC_008578.1"/>
</dbReference>
<keyword evidence="3" id="KW-1185">Reference proteome</keyword>
<feature type="compositionally biased region" description="Low complexity" evidence="1">
    <location>
        <begin position="169"/>
        <end position="180"/>
    </location>
</feature>
<dbReference type="EMBL" id="CP000481">
    <property type="protein sequence ID" value="ABK53433.1"/>
    <property type="molecule type" value="Genomic_DNA"/>
</dbReference>
<feature type="region of interest" description="Disordered" evidence="1">
    <location>
        <begin position="140"/>
        <end position="214"/>
    </location>
</feature>
<name>A0LVH3_ACIC1</name>
<reference evidence="2 3" key="1">
    <citation type="journal article" date="2009" name="Genome Res.">
        <title>Complete genome of the cellulolytic thermophile Acidothermus cellulolyticus 11B provides insights into its ecophysiological and evolutionary adaptations.</title>
        <authorList>
            <person name="Barabote R.D."/>
            <person name="Xie G."/>
            <person name="Leu D.H."/>
            <person name="Normand P."/>
            <person name="Necsulea A."/>
            <person name="Daubin V."/>
            <person name="Medigue C."/>
            <person name="Adney W.S."/>
            <person name="Xu X.C."/>
            <person name="Lapidus A."/>
            <person name="Parales R.E."/>
            <person name="Detter C."/>
            <person name="Pujic P."/>
            <person name="Bruce D."/>
            <person name="Lavire C."/>
            <person name="Challacombe J.F."/>
            <person name="Brettin T.S."/>
            <person name="Berry A.M."/>
        </authorList>
    </citation>
    <scope>NUCLEOTIDE SEQUENCE [LARGE SCALE GENOMIC DNA]</scope>
    <source>
        <strain evidence="3">ATCC 43068 / DSM 8971 / 11B</strain>
    </source>
</reference>
<evidence type="ECO:0000313" key="2">
    <source>
        <dbReference type="EMBL" id="ABK53433.1"/>
    </source>
</evidence>
<evidence type="ECO:0000256" key="1">
    <source>
        <dbReference type="SAM" id="MobiDB-lite"/>
    </source>
</evidence>
<sequence length="214" mass="22947">MSRPSRTRRSMVHAFLPYAAASLIPVLLLGVALALGYRAQARANGIARAQSQAHLLAQTAIEPILDGTPLGVALPSQEQMNLQRVVGQAVTAGSILRLRLRNLDGTVVYSDDGSGFSELPDDEALDAAHGQVIARLTRLGTDANDRGQPGVPAVEVYQPLTAGTRRRSGSASSSSTCPTSRSRRTSQRDSARRTTTWPSDSLRSTSPCWSSRRR</sequence>
<dbReference type="KEGG" id="ace:Acel_1661"/>
<feature type="compositionally biased region" description="Polar residues" evidence="1">
    <location>
        <begin position="197"/>
        <end position="214"/>
    </location>
</feature>
<proteinExistence type="predicted"/>
<dbReference type="STRING" id="351607.Acel_1661"/>
<dbReference type="eggNOG" id="COG5001">
    <property type="taxonomic scope" value="Bacteria"/>
</dbReference>
<gene>
    <name evidence="2" type="ordered locus">Acel_1661</name>
</gene>
<organism evidence="2 3">
    <name type="scientific">Acidothermus cellulolyticus (strain ATCC 43068 / DSM 8971 / 11B)</name>
    <dbReference type="NCBI Taxonomy" id="351607"/>
    <lineage>
        <taxon>Bacteria</taxon>
        <taxon>Bacillati</taxon>
        <taxon>Actinomycetota</taxon>
        <taxon>Actinomycetes</taxon>
        <taxon>Acidothermales</taxon>
        <taxon>Acidothermaceae</taxon>
        <taxon>Acidothermus</taxon>
    </lineage>
</organism>
<dbReference type="AlphaFoldDB" id="A0LVH3"/>
<dbReference type="InParanoid" id="A0LVH3"/>
<protein>
    <submittedName>
        <fullName evidence="2">Uncharacterized protein</fullName>
    </submittedName>
</protein>
<dbReference type="Proteomes" id="UP000008221">
    <property type="component" value="Chromosome"/>
</dbReference>
<accession>A0LVH3</accession>
<evidence type="ECO:0000313" key="3">
    <source>
        <dbReference type="Proteomes" id="UP000008221"/>
    </source>
</evidence>